<dbReference type="CDD" id="cd02231">
    <property type="entry name" value="cupin_BLL6423-like"/>
    <property type="match status" value="1"/>
</dbReference>
<protein>
    <submittedName>
        <fullName evidence="2">Mannose-6-phosphate isomerase-like protein (Cupin superfamily)</fullName>
    </submittedName>
</protein>
<name>A0A7W9HBN5_9ACTN</name>
<dbReference type="InterPro" id="IPR011051">
    <property type="entry name" value="RmlC_Cupin_sf"/>
</dbReference>
<keyword evidence="3" id="KW-1185">Reference proteome</keyword>
<proteinExistence type="predicted"/>
<gene>
    <name evidence="2" type="ORF">HDA41_007276</name>
</gene>
<dbReference type="GO" id="GO:0016853">
    <property type="term" value="F:isomerase activity"/>
    <property type="evidence" value="ECO:0007669"/>
    <property type="project" value="UniProtKB-KW"/>
</dbReference>
<dbReference type="RefSeq" id="WP_184991552.1">
    <property type="nucleotide sequence ID" value="NZ_JACHNE010000001.1"/>
</dbReference>
<evidence type="ECO:0000313" key="3">
    <source>
        <dbReference type="Proteomes" id="UP000590647"/>
    </source>
</evidence>
<dbReference type="InterPro" id="IPR013096">
    <property type="entry name" value="Cupin_2"/>
</dbReference>
<sequence>MKIRRVLVANSEGLSRVIDDGEPPRATVAVETPGFEQTLVWYTPAVPTTAHSGSDPTVTTRTLLPEPGGTSFIVLTIPPDAVYADPGFDPKAAAAEAARNSPGIAELFEPDNPGMHTTPTVDYDVVLDGELWLALDEGEVRLSAGDVVVQHGTRHAWRNKSDKPATLMAVLIGAKDATGSATEGE</sequence>
<reference evidence="2 3" key="1">
    <citation type="submission" date="2020-08" db="EMBL/GenBank/DDBJ databases">
        <title>Sequencing the genomes of 1000 actinobacteria strains.</title>
        <authorList>
            <person name="Klenk H.-P."/>
        </authorList>
    </citation>
    <scope>NUCLEOTIDE SEQUENCE [LARGE SCALE GENOMIC DNA]</scope>
    <source>
        <strain evidence="2 3">DSM 40084</strain>
    </source>
</reference>
<evidence type="ECO:0000313" key="2">
    <source>
        <dbReference type="EMBL" id="MBB5799312.1"/>
    </source>
</evidence>
<dbReference type="Pfam" id="PF07883">
    <property type="entry name" value="Cupin_2"/>
    <property type="match status" value="1"/>
</dbReference>
<dbReference type="AlphaFoldDB" id="A0A7W9HBN5"/>
<dbReference type="InterPro" id="IPR047142">
    <property type="entry name" value="OryJ/VirC-like"/>
</dbReference>
<dbReference type="Proteomes" id="UP000590647">
    <property type="component" value="Unassembled WGS sequence"/>
</dbReference>
<keyword evidence="2" id="KW-0413">Isomerase</keyword>
<dbReference type="InterPro" id="IPR014710">
    <property type="entry name" value="RmlC-like_jellyroll"/>
</dbReference>
<accession>A0A7W9HBN5</accession>
<feature type="domain" description="Cupin type-2" evidence="1">
    <location>
        <begin position="115"/>
        <end position="170"/>
    </location>
</feature>
<dbReference type="PANTHER" id="PTHR36156">
    <property type="entry name" value="SLR2101 PROTEIN"/>
    <property type="match status" value="1"/>
</dbReference>
<dbReference type="Gene3D" id="2.60.120.10">
    <property type="entry name" value="Jelly Rolls"/>
    <property type="match status" value="1"/>
</dbReference>
<dbReference type="SUPFAM" id="SSF51182">
    <property type="entry name" value="RmlC-like cupins"/>
    <property type="match status" value="1"/>
</dbReference>
<dbReference type="EMBL" id="JACHNE010000001">
    <property type="protein sequence ID" value="MBB5799312.1"/>
    <property type="molecule type" value="Genomic_DNA"/>
</dbReference>
<organism evidence="2 3">
    <name type="scientific">Streptomyces caelestis</name>
    <dbReference type="NCBI Taxonomy" id="36816"/>
    <lineage>
        <taxon>Bacteria</taxon>
        <taxon>Bacillati</taxon>
        <taxon>Actinomycetota</taxon>
        <taxon>Actinomycetes</taxon>
        <taxon>Kitasatosporales</taxon>
        <taxon>Streptomycetaceae</taxon>
        <taxon>Streptomyces</taxon>
    </lineage>
</organism>
<comment type="caution">
    <text evidence="2">The sequence shown here is derived from an EMBL/GenBank/DDBJ whole genome shotgun (WGS) entry which is preliminary data.</text>
</comment>
<dbReference type="PANTHER" id="PTHR36156:SF2">
    <property type="entry name" value="CUPIN TYPE-2 DOMAIN-CONTAINING PROTEIN"/>
    <property type="match status" value="1"/>
</dbReference>
<evidence type="ECO:0000259" key="1">
    <source>
        <dbReference type="Pfam" id="PF07883"/>
    </source>
</evidence>